<dbReference type="EnsemblPlants" id="MELO3C033171.2.1">
    <property type="protein sequence ID" value="MELO3C033171.2.1"/>
    <property type="gene ID" value="MELO3C033171.2"/>
</dbReference>
<organism evidence="2">
    <name type="scientific">Cucumis melo</name>
    <name type="common">Muskmelon</name>
    <dbReference type="NCBI Taxonomy" id="3656"/>
    <lineage>
        <taxon>Eukaryota</taxon>
        <taxon>Viridiplantae</taxon>
        <taxon>Streptophyta</taxon>
        <taxon>Embryophyta</taxon>
        <taxon>Tracheophyta</taxon>
        <taxon>Spermatophyta</taxon>
        <taxon>Magnoliopsida</taxon>
        <taxon>eudicotyledons</taxon>
        <taxon>Gunneridae</taxon>
        <taxon>Pentapetalae</taxon>
        <taxon>rosids</taxon>
        <taxon>fabids</taxon>
        <taxon>Cucurbitales</taxon>
        <taxon>Cucurbitaceae</taxon>
        <taxon>Benincaseae</taxon>
        <taxon>Cucumis</taxon>
    </lineage>
</organism>
<reference evidence="2" key="1">
    <citation type="submission" date="2023-03" db="UniProtKB">
        <authorList>
            <consortium name="EnsemblPlants"/>
        </authorList>
    </citation>
    <scope>IDENTIFICATION</scope>
</reference>
<evidence type="ECO:0000256" key="1">
    <source>
        <dbReference type="SAM" id="Phobius"/>
    </source>
</evidence>
<accession>A0A9I9EFS6</accession>
<dbReference type="AlphaFoldDB" id="A0A9I9EFS6"/>
<keyword evidence="1" id="KW-0812">Transmembrane</keyword>
<feature type="transmembrane region" description="Helical" evidence="1">
    <location>
        <begin position="20"/>
        <end position="42"/>
    </location>
</feature>
<sequence length="89" mass="9459">MEAPVNAPPAKMLAPTMKPIAMGAIVPKLPFLGSTAVAYTVYTKPNVITISKTKAFSSPTPADRPKLPVKLTKPVTNLRSKQATTDPRS</sequence>
<evidence type="ECO:0000313" key="2">
    <source>
        <dbReference type="EnsemblPlants" id="MELO3C033171.2.1"/>
    </source>
</evidence>
<protein>
    <submittedName>
        <fullName evidence="2">Uncharacterized protein</fullName>
    </submittedName>
</protein>
<keyword evidence="1" id="KW-1133">Transmembrane helix</keyword>
<keyword evidence="1" id="KW-0472">Membrane</keyword>
<proteinExistence type="predicted"/>
<dbReference type="Gramene" id="MELO3C033171.2.1">
    <property type="protein sequence ID" value="MELO3C033171.2.1"/>
    <property type="gene ID" value="MELO3C033171.2"/>
</dbReference>
<name>A0A9I9EFS6_CUCME</name>